<evidence type="ECO:0000313" key="2">
    <source>
        <dbReference type="Proteomes" id="UP000031668"/>
    </source>
</evidence>
<dbReference type="EMBL" id="JWZT01004339">
    <property type="protein sequence ID" value="KII64296.1"/>
    <property type="molecule type" value="Genomic_DNA"/>
</dbReference>
<protein>
    <submittedName>
        <fullName evidence="1">Uncharacterized protein</fullName>
    </submittedName>
</protein>
<keyword evidence="2" id="KW-1185">Reference proteome</keyword>
<sequence length="128" mass="14700">MGPHRKILISDVTNLVSREDGKFVTFVNYENKKHKFAFLDIWVQGYVSEFNENSVKVHDGTSWLIARGDNQPNFNLGDYVGILGEFDGSCICKIVKLYVMSDGKIYEPLWRAEIRSSLEYMISQNLLS</sequence>
<proteinExistence type="predicted"/>
<gene>
    <name evidence="1" type="ORF">RF11_02464</name>
</gene>
<dbReference type="AlphaFoldDB" id="A0A0C2MBC0"/>
<organism evidence="1 2">
    <name type="scientific">Thelohanellus kitauei</name>
    <name type="common">Myxosporean</name>
    <dbReference type="NCBI Taxonomy" id="669202"/>
    <lineage>
        <taxon>Eukaryota</taxon>
        <taxon>Metazoa</taxon>
        <taxon>Cnidaria</taxon>
        <taxon>Myxozoa</taxon>
        <taxon>Myxosporea</taxon>
        <taxon>Bivalvulida</taxon>
        <taxon>Platysporina</taxon>
        <taxon>Myxobolidae</taxon>
        <taxon>Thelohanellus</taxon>
    </lineage>
</organism>
<evidence type="ECO:0000313" key="1">
    <source>
        <dbReference type="EMBL" id="KII64296.1"/>
    </source>
</evidence>
<dbReference type="Proteomes" id="UP000031668">
    <property type="component" value="Unassembled WGS sequence"/>
</dbReference>
<name>A0A0C2MBC0_THEKT</name>
<dbReference type="InterPro" id="IPR012340">
    <property type="entry name" value="NA-bd_OB-fold"/>
</dbReference>
<reference evidence="1 2" key="1">
    <citation type="journal article" date="2014" name="Genome Biol. Evol.">
        <title>The genome of the myxosporean Thelohanellus kitauei shows adaptations to nutrient acquisition within its fish host.</title>
        <authorList>
            <person name="Yang Y."/>
            <person name="Xiong J."/>
            <person name="Zhou Z."/>
            <person name="Huo F."/>
            <person name="Miao W."/>
            <person name="Ran C."/>
            <person name="Liu Y."/>
            <person name="Zhang J."/>
            <person name="Feng J."/>
            <person name="Wang M."/>
            <person name="Wang M."/>
            <person name="Wang L."/>
            <person name="Yao B."/>
        </authorList>
    </citation>
    <scope>NUCLEOTIDE SEQUENCE [LARGE SCALE GENOMIC DNA]</scope>
    <source>
        <strain evidence="1">Wuqing</strain>
    </source>
</reference>
<dbReference type="Gene3D" id="2.40.50.140">
    <property type="entry name" value="Nucleic acid-binding proteins"/>
    <property type="match status" value="1"/>
</dbReference>
<accession>A0A0C2MBC0</accession>
<dbReference type="Pfam" id="PF16100">
    <property type="entry name" value="RMI2"/>
    <property type="match status" value="1"/>
</dbReference>
<dbReference type="OrthoDB" id="10487325at2759"/>
<comment type="caution">
    <text evidence="1">The sequence shown here is derived from an EMBL/GenBank/DDBJ whole genome shotgun (WGS) entry which is preliminary data.</text>
</comment>
<dbReference type="InterPro" id="IPR032245">
    <property type="entry name" value="RMI2"/>
</dbReference>